<proteinExistence type="predicted"/>
<reference evidence="2 3" key="1">
    <citation type="submission" date="2020-06" db="EMBL/GenBank/DDBJ databases">
        <authorList>
            <person name="Voronona O.L."/>
            <person name="Aksenova E.I."/>
            <person name="Kunda M.S."/>
            <person name="Semenov A.N."/>
            <person name="Ryzhova N."/>
        </authorList>
    </citation>
    <scope>NUCLEOTIDE SEQUENCE [LARGE SCALE GENOMIC DNA]</scope>
    <source>
        <strain evidence="2 3">MPKMM3633</strain>
    </source>
</reference>
<organism evidence="2 3">
    <name type="scientific">Marinomonas primoryensis</name>
    <dbReference type="NCBI Taxonomy" id="178399"/>
    <lineage>
        <taxon>Bacteria</taxon>
        <taxon>Pseudomonadati</taxon>
        <taxon>Pseudomonadota</taxon>
        <taxon>Gammaproteobacteria</taxon>
        <taxon>Oceanospirillales</taxon>
        <taxon>Oceanospirillaceae</taxon>
        <taxon>Marinomonas</taxon>
    </lineage>
</organism>
<accession>A0A859D057</accession>
<dbReference type="EMBL" id="CP054301">
    <property type="protein sequence ID" value="QKK82164.1"/>
    <property type="molecule type" value="Genomic_DNA"/>
</dbReference>
<evidence type="ECO:0000313" key="1">
    <source>
        <dbReference type="EMBL" id="MEP7730020.1"/>
    </source>
</evidence>
<reference evidence="1 4" key="2">
    <citation type="submission" date="2024-05" db="EMBL/GenBank/DDBJ databases">
        <authorList>
            <person name="Busch G.E."/>
            <person name="Sharma I."/>
        </authorList>
    </citation>
    <scope>NUCLEOTIDE SEQUENCE [LARGE SCALE GENOMIC DNA]</scope>
    <source>
        <strain evidence="1 4">23GB23</strain>
    </source>
</reference>
<dbReference type="Proteomes" id="UP001471651">
    <property type="component" value="Unassembled WGS sequence"/>
</dbReference>
<evidence type="ECO:0000313" key="2">
    <source>
        <dbReference type="EMBL" id="QKK82164.1"/>
    </source>
</evidence>
<dbReference type="Proteomes" id="UP000509371">
    <property type="component" value="Chromosome"/>
</dbReference>
<gene>
    <name evidence="1" type="ORF">ABKW32_11220</name>
    <name evidence="2" type="ORF">MP3633_3437</name>
</gene>
<keyword evidence="4" id="KW-1185">Reference proteome</keyword>
<dbReference type="EMBL" id="JBDYKN010000009">
    <property type="protein sequence ID" value="MEP7730020.1"/>
    <property type="molecule type" value="Genomic_DNA"/>
</dbReference>
<protein>
    <submittedName>
        <fullName evidence="2">Uncharacterized protein</fullName>
    </submittedName>
</protein>
<dbReference type="AlphaFoldDB" id="A0A859D057"/>
<dbReference type="KEGG" id="mpri:MP3633_3437"/>
<evidence type="ECO:0000313" key="4">
    <source>
        <dbReference type="Proteomes" id="UP001471651"/>
    </source>
</evidence>
<name>A0A859D057_9GAMM</name>
<evidence type="ECO:0000313" key="3">
    <source>
        <dbReference type="Proteomes" id="UP000509371"/>
    </source>
</evidence>
<sequence>MPLTSTKNAQSTSIQVEALCHLYAVNLAQWIQHYQAETVDLRYFFHSGWSS</sequence>
<dbReference type="RefSeq" id="WP_176336426.1">
    <property type="nucleotide sequence ID" value="NZ_BAAAEF010000017.1"/>
</dbReference>